<keyword evidence="2" id="KW-1185">Reference proteome</keyword>
<dbReference type="AlphaFoldDB" id="A0A4Y8ZRJ5"/>
<accession>A0A4Y8ZRJ5</accession>
<evidence type="ECO:0000313" key="1">
    <source>
        <dbReference type="EMBL" id="TFI57755.1"/>
    </source>
</evidence>
<evidence type="ECO:0000313" key="2">
    <source>
        <dbReference type="Proteomes" id="UP000298213"/>
    </source>
</evidence>
<dbReference type="Proteomes" id="UP000298213">
    <property type="component" value="Unassembled WGS sequence"/>
</dbReference>
<comment type="caution">
    <text evidence="1">The sequence shown here is derived from an EMBL/GenBank/DDBJ whole genome shotgun (WGS) entry which is preliminary data.</text>
</comment>
<name>A0A4Y8ZRJ5_9SPHN</name>
<proteinExistence type="predicted"/>
<protein>
    <submittedName>
        <fullName evidence="1">Uncharacterized protein</fullName>
    </submittedName>
</protein>
<organism evidence="1 2">
    <name type="scientific">Sphingomonas parva</name>
    <dbReference type="NCBI Taxonomy" id="2555898"/>
    <lineage>
        <taxon>Bacteria</taxon>
        <taxon>Pseudomonadati</taxon>
        <taxon>Pseudomonadota</taxon>
        <taxon>Alphaproteobacteria</taxon>
        <taxon>Sphingomonadales</taxon>
        <taxon>Sphingomonadaceae</taxon>
        <taxon>Sphingomonas</taxon>
    </lineage>
</organism>
<reference evidence="1 2" key="1">
    <citation type="submission" date="2019-03" db="EMBL/GenBank/DDBJ databases">
        <title>Genome sequence of Sphingomonas sp. 17J27-24.</title>
        <authorList>
            <person name="Kim M."/>
            <person name="Maeng S."/>
            <person name="Sathiyaraj S."/>
        </authorList>
    </citation>
    <scope>NUCLEOTIDE SEQUENCE [LARGE SCALE GENOMIC DNA]</scope>
    <source>
        <strain evidence="1 2">17J27-24</strain>
    </source>
</reference>
<sequence length="73" mass="8086">MGNRNFETTICFARARADCRIVCGGCAYERIVTGQELIRAFAAVIPIPAAEKRLKCSRCGEKRARMIPVPTAR</sequence>
<dbReference type="OrthoDB" id="7410540at2"/>
<dbReference type="RefSeq" id="WP_135087676.1">
    <property type="nucleotide sequence ID" value="NZ_SPDV01000026.1"/>
</dbReference>
<gene>
    <name evidence="1" type="ORF">E2493_13575</name>
</gene>
<dbReference type="EMBL" id="SPDV01000026">
    <property type="protein sequence ID" value="TFI57755.1"/>
    <property type="molecule type" value="Genomic_DNA"/>
</dbReference>